<keyword evidence="9" id="KW-1185">Reference proteome</keyword>
<evidence type="ECO:0000313" key="9">
    <source>
        <dbReference type="Proteomes" id="UP000557772"/>
    </source>
</evidence>
<dbReference type="Gene3D" id="3.40.462.20">
    <property type="match status" value="1"/>
</dbReference>
<dbReference type="GO" id="GO:0016491">
    <property type="term" value="F:oxidoreductase activity"/>
    <property type="evidence" value="ECO:0007669"/>
    <property type="project" value="UniProtKB-KW"/>
</dbReference>
<dbReference type="Pfam" id="PF01565">
    <property type="entry name" value="FAD_binding_4"/>
    <property type="match status" value="1"/>
</dbReference>
<feature type="domain" description="FAD-binding PCMH-type" evidence="7">
    <location>
        <begin position="71"/>
        <end position="243"/>
    </location>
</feature>
<proteinExistence type="inferred from homology"/>
<reference evidence="8 9" key="1">
    <citation type="submission" date="2020-05" db="EMBL/GenBank/DDBJ databases">
        <title>Flexivirga sp. ID2601S isolated from air conditioner.</title>
        <authorList>
            <person name="Kim D.H."/>
        </authorList>
    </citation>
    <scope>NUCLEOTIDE SEQUENCE [LARGE SCALE GENOMIC DNA]</scope>
    <source>
        <strain evidence="8 9">ID2601S</strain>
    </source>
</reference>
<dbReference type="InterPro" id="IPR016167">
    <property type="entry name" value="FAD-bd_PCMH_sub1"/>
</dbReference>
<dbReference type="InterPro" id="IPR016166">
    <property type="entry name" value="FAD-bd_PCMH"/>
</dbReference>
<accession>A0A849ARR2</accession>
<dbReference type="InterPro" id="IPR012951">
    <property type="entry name" value="BBE"/>
</dbReference>
<protein>
    <submittedName>
        <fullName evidence="8">FAD-binding protein</fullName>
    </submittedName>
</protein>
<feature type="chain" id="PRO_5039501387" evidence="6">
    <location>
        <begin position="23"/>
        <end position="482"/>
    </location>
</feature>
<dbReference type="Gene3D" id="3.30.465.10">
    <property type="match status" value="1"/>
</dbReference>
<comment type="cofactor">
    <cofactor evidence="1">
        <name>FAD</name>
        <dbReference type="ChEBI" id="CHEBI:57692"/>
    </cofactor>
</comment>
<keyword evidence="6" id="KW-0732">Signal</keyword>
<keyword evidence="4" id="KW-0274">FAD</keyword>
<comment type="caution">
    <text evidence="8">The sequence shown here is derived from an EMBL/GenBank/DDBJ whole genome shotgun (WGS) entry which is preliminary data.</text>
</comment>
<dbReference type="InterPro" id="IPR006094">
    <property type="entry name" value="Oxid_FAD_bind_N"/>
</dbReference>
<keyword evidence="3" id="KW-0285">Flavoprotein</keyword>
<feature type="signal peptide" evidence="6">
    <location>
        <begin position="1"/>
        <end position="22"/>
    </location>
</feature>
<dbReference type="GO" id="GO:0071949">
    <property type="term" value="F:FAD binding"/>
    <property type="evidence" value="ECO:0007669"/>
    <property type="project" value="InterPro"/>
</dbReference>
<dbReference type="Gene3D" id="3.30.43.10">
    <property type="entry name" value="Uridine Diphospho-n-acetylenolpyruvylglucosamine Reductase, domain 2"/>
    <property type="match status" value="1"/>
</dbReference>
<dbReference type="PROSITE" id="PS51387">
    <property type="entry name" value="FAD_PCMH"/>
    <property type="match status" value="1"/>
</dbReference>
<dbReference type="EMBL" id="JABENB010000003">
    <property type="protein sequence ID" value="NNG40970.1"/>
    <property type="molecule type" value="Genomic_DNA"/>
</dbReference>
<comment type="similarity">
    <text evidence="2">Belongs to the oxygen-dependent FAD-linked oxidoreductase family.</text>
</comment>
<evidence type="ECO:0000256" key="5">
    <source>
        <dbReference type="ARBA" id="ARBA00023002"/>
    </source>
</evidence>
<dbReference type="InterPro" id="IPR016169">
    <property type="entry name" value="FAD-bd_PCMH_sub2"/>
</dbReference>
<dbReference type="RefSeq" id="WP_171157843.1">
    <property type="nucleotide sequence ID" value="NZ_JABENB010000003.1"/>
</dbReference>
<sequence length="482" mass="48995">MQTITRRGALMAATASLTSGLAAISDPPADAAAGAPSRADWVAFARTVAGPVYLPGTASYTTGKQLFDRRFDGSTPAAVMVVQRSADIGRAMAFTRRFGMQVTARSGGHSYVGASAAARTLVLDLRPLRSVSYDPSSGTVLVGAGAGLFDVKRQLAARGRALPTGTCPTVGVSGLTLGGGLGVESRAHGLTCDRLVAATMTLPDGRSITVDAAHSPGAFWALRGGGGGNLGVVTALRFATHAATAKGIFTLTFAGSAAARVVTGWARWVASAPRSQWAGVHLDALGNGRLHVSILGVTEAGAERSAAAAVRSAVGVAPVGQSYRRLSYLDTAVYLGGGTTSARQGFVGGSDVFARLDADAAAAIVAAVTGRSRAGGTGSALLDPLTGAVGDPAPTATAFPWRNHLASLQWYVGVGAPSGYASAAAWIGTAHRAVGRWSSGGYVNYLETGQPAARYYAGNLPRLAQLRAAYDPGRRVHSGLTF</sequence>
<dbReference type="InterPro" id="IPR050416">
    <property type="entry name" value="FAD-linked_Oxidoreductase"/>
</dbReference>
<gene>
    <name evidence="8" type="ORF">HJ588_17055</name>
</gene>
<evidence type="ECO:0000259" key="7">
    <source>
        <dbReference type="PROSITE" id="PS51387"/>
    </source>
</evidence>
<dbReference type="Pfam" id="PF08031">
    <property type="entry name" value="BBE"/>
    <property type="match status" value="1"/>
</dbReference>
<dbReference type="PROSITE" id="PS00862">
    <property type="entry name" value="OX2_COVAL_FAD"/>
    <property type="match status" value="1"/>
</dbReference>
<dbReference type="InterPro" id="IPR006093">
    <property type="entry name" value="Oxy_OxRdtase_FAD_BS"/>
</dbReference>
<evidence type="ECO:0000313" key="8">
    <source>
        <dbReference type="EMBL" id="NNG40970.1"/>
    </source>
</evidence>
<evidence type="ECO:0000256" key="1">
    <source>
        <dbReference type="ARBA" id="ARBA00001974"/>
    </source>
</evidence>
<evidence type="ECO:0000256" key="6">
    <source>
        <dbReference type="SAM" id="SignalP"/>
    </source>
</evidence>
<keyword evidence="5" id="KW-0560">Oxidoreductase</keyword>
<evidence type="ECO:0000256" key="3">
    <source>
        <dbReference type="ARBA" id="ARBA00022630"/>
    </source>
</evidence>
<dbReference type="PROSITE" id="PS51318">
    <property type="entry name" value="TAT"/>
    <property type="match status" value="1"/>
</dbReference>
<dbReference type="InterPro" id="IPR006311">
    <property type="entry name" value="TAT_signal"/>
</dbReference>
<dbReference type="AlphaFoldDB" id="A0A849ARR2"/>
<evidence type="ECO:0000256" key="4">
    <source>
        <dbReference type="ARBA" id="ARBA00022827"/>
    </source>
</evidence>
<dbReference type="Proteomes" id="UP000557772">
    <property type="component" value="Unassembled WGS sequence"/>
</dbReference>
<evidence type="ECO:0000256" key="2">
    <source>
        <dbReference type="ARBA" id="ARBA00005466"/>
    </source>
</evidence>
<dbReference type="PANTHER" id="PTHR42973:SF39">
    <property type="entry name" value="FAD-BINDING PCMH-TYPE DOMAIN-CONTAINING PROTEIN"/>
    <property type="match status" value="1"/>
</dbReference>
<dbReference type="SUPFAM" id="SSF56176">
    <property type="entry name" value="FAD-binding/transporter-associated domain-like"/>
    <property type="match status" value="1"/>
</dbReference>
<dbReference type="InterPro" id="IPR036318">
    <property type="entry name" value="FAD-bd_PCMH-like_sf"/>
</dbReference>
<dbReference type="PANTHER" id="PTHR42973">
    <property type="entry name" value="BINDING OXIDOREDUCTASE, PUTATIVE (AFU_ORTHOLOGUE AFUA_1G17690)-RELATED"/>
    <property type="match status" value="1"/>
</dbReference>
<name>A0A849ARR2_9MICO</name>
<organism evidence="8 9">
    <name type="scientific">Flexivirga aerilata</name>
    <dbReference type="NCBI Taxonomy" id="1656889"/>
    <lineage>
        <taxon>Bacteria</taxon>
        <taxon>Bacillati</taxon>
        <taxon>Actinomycetota</taxon>
        <taxon>Actinomycetes</taxon>
        <taxon>Micrococcales</taxon>
        <taxon>Dermacoccaceae</taxon>
        <taxon>Flexivirga</taxon>
    </lineage>
</organism>